<feature type="signal peptide" evidence="1">
    <location>
        <begin position="1"/>
        <end position="24"/>
    </location>
</feature>
<sequence>MPFMPGVRTCVRSVVVAGSAVVFAAAMALGAAGPARASATGSTAVGTFDYDVRGVGVRVPVGCFLTHTIDGSGRRITGQSAGVDCAGLAATFSRFCNWRIDFAYADTDNRTYRTSRGATHAECRGNPLRRAVPQRLPKFGKACAKFHVNGKLRAVQCHYITR</sequence>
<gene>
    <name evidence="2" type="ordered locus">SCAB_28321</name>
</gene>
<dbReference type="eggNOG" id="ENOG5031HAD">
    <property type="taxonomic scope" value="Bacteria"/>
</dbReference>
<evidence type="ECO:0000313" key="2">
    <source>
        <dbReference type="EMBL" id="CBG69931.1"/>
    </source>
</evidence>
<protein>
    <submittedName>
        <fullName evidence="2">Putative membrane protein</fullName>
    </submittedName>
</protein>
<accession>C9Z6Z1</accession>
<proteinExistence type="predicted"/>
<dbReference type="Proteomes" id="UP000001444">
    <property type="component" value="Chromosome"/>
</dbReference>
<evidence type="ECO:0000313" key="3">
    <source>
        <dbReference type="Proteomes" id="UP000001444"/>
    </source>
</evidence>
<keyword evidence="3" id="KW-1185">Reference proteome</keyword>
<organism evidence="2 3">
    <name type="scientific">Streptomyces scabiei (strain 87.22)</name>
    <dbReference type="NCBI Taxonomy" id="680198"/>
    <lineage>
        <taxon>Bacteria</taxon>
        <taxon>Bacillati</taxon>
        <taxon>Actinomycetota</taxon>
        <taxon>Actinomycetes</taxon>
        <taxon>Kitasatosporales</taxon>
        <taxon>Streptomycetaceae</taxon>
        <taxon>Streptomyces</taxon>
    </lineage>
</organism>
<name>C9Z6Z1_STRSW</name>
<dbReference type="AlphaFoldDB" id="C9Z6Z1"/>
<dbReference type="KEGG" id="scb:SCAB_28321"/>
<reference evidence="2 3" key="1">
    <citation type="journal article" date="2010" name="Mol. Plant Microbe Interact.">
        <title>Streptomyces scabies 87-22 contains a coronafacic acid-like biosynthetic cluster that contributes to plant-microbe interactions.</title>
        <authorList>
            <person name="Bignell D.R."/>
            <person name="Seipke R.F."/>
            <person name="Huguet-Tapia J.C."/>
            <person name="Chambers A.H."/>
            <person name="Parry R.J."/>
            <person name="Loria R."/>
        </authorList>
    </citation>
    <scope>NUCLEOTIDE SEQUENCE [LARGE SCALE GENOMIC DNA]</scope>
    <source>
        <strain evidence="2 3">87.22</strain>
    </source>
</reference>
<evidence type="ECO:0000256" key="1">
    <source>
        <dbReference type="SAM" id="SignalP"/>
    </source>
</evidence>
<keyword evidence="1" id="KW-0732">Signal</keyword>
<dbReference type="HOGENOM" id="CLU_126592_0_0_11"/>
<feature type="chain" id="PRO_5038505635" evidence="1">
    <location>
        <begin position="25"/>
        <end position="162"/>
    </location>
</feature>
<dbReference type="EMBL" id="FN554889">
    <property type="protein sequence ID" value="CBG69931.1"/>
    <property type="molecule type" value="Genomic_DNA"/>
</dbReference>